<name>A0A857DHE8_9FIRM</name>
<dbReference type="EMBL" id="CP046996">
    <property type="protein sequence ID" value="QHA00724.1"/>
    <property type="molecule type" value="Genomic_DNA"/>
</dbReference>
<feature type="transmembrane region" description="Helical" evidence="1">
    <location>
        <begin position="38"/>
        <end position="64"/>
    </location>
</feature>
<evidence type="ECO:0000313" key="3">
    <source>
        <dbReference type="Proteomes" id="UP000430508"/>
    </source>
</evidence>
<reference evidence="2 3" key="1">
    <citation type="submission" date="2019-12" db="EMBL/GenBank/DDBJ databases">
        <title>Sequence classification of anaerobic respiratory reductive dehalogenases: First we see many, then we see few.</title>
        <authorList>
            <person name="Molenda O."/>
            <person name="Puentes Jacome L.A."/>
            <person name="Cao X."/>
            <person name="Nesbo C.L."/>
            <person name="Tang S."/>
            <person name="Morson N."/>
            <person name="Patron J."/>
            <person name="Lomheim L."/>
            <person name="Wishart D.S."/>
            <person name="Edwards E.A."/>
        </authorList>
    </citation>
    <scope>NUCLEOTIDE SEQUENCE [LARGE SCALE GENOMIC DNA]</scope>
    <source>
        <strain evidence="2 3">12DCA</strain>
    </source>
</reference>
<keyword evidence="1" id="KW-1133">Transmembrane helix</keyword>
<organism evidence="2 3">
    <name type="scientific">Dehalobacter restrictus</name>
    <dbReference type="NCBI Taxonomy" id="55583"/>
    <lineage>
        <taxon>Bacteria</taxon>
        <taxon>Bacillati</taxon>
        <taxon>Bacillota</taxon>
        <taxon>Clostridia</taxon>
        <taxon>Eubacteriales</taxon>
        <taxon>Desulfitobacteriaceae</taxon>
        <taxon>Dehalobacter</taxon>
    </lineage>
</organism>
<protein>
    <submittedName>
        <fullName evidence="2">Uncharacterized protein</fullName>
    </submittedName>
</protein>
<sequence length="83" mass="9490">MSTKSPSSKNILWIIAKVLIFILCIYLAYLVLKPLLGIILSIGFWIIKVAVAIFISLLVLHLLLRIIFKVDLLEIIFGVRWPK</sequence>
<keyword evidence="1" id="KW-0812">Transmembrane</keyword>
<gene>
    <name evidence="2" type="ORF">GQ588_08805</name>
</gene>
<evidence type="ECO:0000313" key="2">
    <source>
        <dbReference type="EMBL" id="QHA00724.1"/>
    </source>
</evidence>
<dbReference type="AlphaFoldDB" id="A0A857DHE8"/>
<evidence type="ECO:0000256" key="1">
    <source>
        <dbReference type="SAM" id="Phobius"/>
    </source>
</evidence>
<accession>A0A857DHE8</accession>
<dbReference type="Proteomes" id="UP000430508">
    <property type="component" value="Chromosome"/>
</dbReference>
<proteinExistence type="predicted"/>
<keyword evidence="1" id="KW-0472">Membrane</keyword>
<dbReference type="RefSeq" id="WP_019225976.1">
    <property type="nucleotide sequence ID" value="NZ_CP046996.1"/>
</dbReference>
<feature type="transmembrane region" description="Helical" evidence="1">
    <location>
        <begin position="12"/>
        <end position="32"/>
    </location>
</feature>